<dbReference type="NCBIfam" id="TIGR03519">
    <property type="entry name" value="T9SS_PorP_fam"/>
    <property type="match status" value="1"/>
</dbReference>
<feature type="chain" id="PRO_5041229402" evidence="1">
    <location>
        <begin position="26"/>
        <end position="312"/>
    </location>
</feature>
<protein>
    <submittedName>
        <fullName evidence="2">Type IX secretion system membrane protein PorP/SprF</fullName>
    </submittedName>
</protein>
<evidence type="ECO:0000313" key="2">
    <source>
        <dbReference type="EMBL" id="MCW0484832.1"/>
    </source>
</evidence>
<keyword evidence="1" id="KW-0732">Signal</keyword>
<proteinExistence type="predicted"/>
<evidence type="ECO:0000256" key="1">
    <source>
        <dbReference type="SAM" id="SignalP"/>
    </source>
</evidence>
<gene>
    <name evidence="2" type="ORF">N2K84_19020</name>
</gene>
<dbReference type="Proteomes" id="UP001163821">
    <property type="component" value="Unassembled WGS sequence"/>
</dbReference>
<dbReference type="EMBL" id="JAPAAF010000055">
    <property type="protein sequence ID" value="MCW0484832.1"/>
    <property type="molecule type" value="Genomic_DNA"/>
</dbReference>
<feature type="signal peptide" evidence="1">
    <location>
        <begin position="1"/>
        <end position="25"/>
    </location>
</feature>
<sequence length="312" mass="35917">MTDKNYIRRLIFTLLWFCAVLAVHAQQDPMYTQYMDNILTVNPAYAGTGRVMNVRALTRNQWVSLDGAPTTHVVSMHTPVGREMMGLGFSFLTDKIGPISQTGAYFDYSYRVAFGFRQYLSFGLKGGVNFYEARLSDLSLVDPNDPIFQSDVNQRFLPNVGLGLFFHSDRFYLGLSVPKMLRNTITRSSYTVEQLQKEELHYFLMTGYVFDVNQVVKFKPYFQLKYLNNVPLSVDISTHFLLYDKLWLGAMYRVGDAVGGMMQLQVTDQFKVGYSYDITSSDLNSFNRGTHEILVSYDFVSSRRRAHSPRYF</sequence>
<accession>A0AA42CB67</accession>
<name>A0AA42CB67_9BACT</name>
<dbReference type="RefSeq" id="WP_282593424.1">
    <property type="nucleotide sequence ID" value="NZ_JAPAAF010000055.1"/>
</dbReference>
<reference evidence="2" key="1">
    <citation type="submission" date="2022-10" db="EMBL/GenBank/DDBJ databases">
        <title>Gaoshiqiia sediminis gen. nov., sp. nov., isolated from coastal sediment.</title>
        <authorList>
            <person name="Yu W.X."/>
            <person name="Mu D.S."/>
            <person name="Du J.Z."/>
            <person name="Liang Y.Q."/>
        </authorList>
    </citation>
    <scope>NUCLEOTIDE SEQUENCE</scope>
    <source>
        <strain evidence="2">A06</strain>
    </source>
</reference>
<organism evidence="2 3">
    <name type="scientific">Gaoshiqia sediminis</name>
    <dbReference type="NCBI Taxonomy" id="2986998"/>
    <lineage>
        <taxon>Bacteria</taxon>
        <taxon>Pseudomonadati</taxon>
        <taxon>Bacteroidota</taxon>
        <taxon>Bacteroidia</taxon>
        <taxon>Marinilabiliales</taxon>
        <taxon>Prolixibacteraceae</taxon>
        <taxon>Gaoshiqia</taxon>
    </lineage>
</organism>
<dbReference type="AlphaFoldDB" id="A0AA42CB67"/>
<keyword evidence="3" id="KW-1185">Reference proteome</keyword>
<comment type="caution">
    <text evidence="2">The sequence shown here is derived from an EMBL/GenBank/DDBJ whole genome shotgun (WGS) entry which is preliminary data.</text>
</comment>
<evidence type="ECO:0000313" key="3">
    <source>
        <dbReference type="Proteomes" id="UP001163821"/>
    </source>
</evidence>
<dbReference type="InterPro" id="IPR019861">
    <property type="entry name" value="PorP/SprF_Bacteroidetes"/>
</dbReference>
<dbReference type="Pfam" id="PF11751">
    <property type="entry name" value="PorP_SprF"/>
    <property type="match status" value="1"/>
</dbReference>